<proteinExistence type="predicted"/>
<dbReference type="Proteomes" id="UP000676565">
    <property type="component" value="Unassembled WGS sequence"/>
</dbReference>
<sequence>MNLEPIDAKWLKADLERALGAYETCDTTQVIASLEAYRDKLQMLLTNLEEVEAALSLAPDQPNPNQ</sequence>
<dbReference type="RefSeq" id="WP_210654003.1">
    <property type="nucleotide sequence ID" value="NZ_JAGKQQ010000001.1"/>
</dbReference>
<evidence type="ECO:0000313" key="2">
    <source>
        <dbReference type="Proteomes" id="UP000676565"/>
    </source>
</evidence>
<evidence type="ECO:0000313" key="1">
    <source>
        <dbReference type="EMBL" id="MBP3955954.1"/>
    </source>
</evidence>
<protein>
    <recommendedName>
        <fullName evidence="3">SlyX family protein</fullName>
    </recommendedName>
</protein>
<evidence type="ECO:0008006" key="3">
    <source>
        <dbReference type="Google" id="ProtNLM"/>
    </source>
</evidence>
<keyword evidence="2" id="KW-1185">Reference proteome</keyword>
<gene>
    <name evidence="1" type="ORF">J8F10_11725</name>
</gene>
<name>A0ABS5BQI9_9BACT</name>
<comment type="caution">
    <text evidence="1">The sequence shown here is derived from an EMBL/GenBank/DDBJ whole genome shotgun (WGS) entry which is preliminary data.</text>
</comment>
<organism evidence="1 2">
    <name type="scientific">Gemmata palustris</name>
    <dbReference type="NCBI Taxonomy" id="2822762"/>
    <lineage>
        <taxon>Bacteria</taxon>
        <taxon>Pseudomonadati</taxon>
        <taxon>Planctomycetota</taxon>
        <taxon>Planctomycetia</taxon>
        <taxon>Gemmatales</taxon>
        <taxon>Gemmataceae</taxon>
        <taxon>Gemmata</taxon>
    </lineage>
</organism>
<accession>A0ABS5BQI9</accession>
<dbReference type="EMBL" id="JAGKQQ010000001">
    <property type="protein sequence ID" value="MBP3955954.1"/>
    <property type="molecule type" value="Genomic_DNA"/>
</dbReference>
<reference evidence="1 2" key="1">
    <citation type="submission" date="2021-04" db="EMBL/GenBank/DDBJ databases">
        <authorList>
            <person name="Ivanova A."/>
        </authorList>
    </citation>
    <scope>NUCLEOTIDE SEQUENCE [LARGE SCALE GENOMIC DNA]</scope>
    <source>
        <strain evidence="1 2">G18</strain>
    </source>
</reference>